<dbReference type="InterPro" id="IPR043472">
    <property type="entry name" value="Macro_dom-like"/>
</dbReference>
<dbReference type="Gene3D" id="3.40.220.10">
    <property type="entry name" value="Leucine Aminopeptidase, subunit E, domain 1"/>
    <property type="match status" value="1"/>
</dbReference>
<comment type="caution">
    <text evidence="3">The sequence shown here is derived from an EMBL/GenBank/DDBJ whole genome shotgun (WGS) entry which is preliminary data.</text>
</comment>
<evidence type="ECO:0000313" key="4">
    <source>
        <dbReference type="Proteomes" id="UP000285146"/>
    </source>
</evidence>
<protein>
    <submittedName>
        <fullName evidence="3">Uncharacterized protein</fullName>
    </submittedName>
</protein>
<dbReference type="EMBL" id="LKEB01000028">
    <property type="protein sequence ID" value="ROW10720.1"/>
    <property type="molecule type" value="Genomic_DNA"/>
</dbReference>
<feature type="compositionally biased region" description="Basic residues" evidence="2">
    <location>
        <begin position="698"/>
        <end position="707"/>
    </location>
</feature>
<feature type="compositionally biased region" description="Low complexity" evidence="2">
    <location>
        <begin position="709"/>
        <end position="731"/>
    </location>
</feature>
<reference evidence="3 4" key="1">
    <citation type="submission" date="2015-09" db="EMBL/GenBank/DDBJ databases">
        <title>Host preference determinants of Valsa canker pathogens revealed by comparative genomics.</title>
        <authorList>
            <person name="Yin Z."/>
            <person name="Huang L."/>
        </authorList>
    </citation>
    <scope>NUCLEOTIDE SEQUENCE [LARGE SCALE GENOMIC DNA]</scope>
    <source>
        <strain evidence="3 4">SXYLt</strain>
    </source>
</reference>
<dbReference type="AlphaFoldDB" id="A0A423X4R7"/>
<gene>
    <name evidence="3" type="ORF">VPNG_05103</name>
</gene>
<dbReference type="SUPFAM" id="SSF52949">
    <property type="entry name" value="Macro domain-like"/>
    <property type="match status" value="1"/>
</dbReference>
<sequence length="973" mass="106747">MQDQTTFRMLHSPITSIASIPSSPNTATTTFFLHATNCLGVWGTGIAKALREQFPDAFEADMQSCRNGCLPGEHLNGEKLDNLVGTCHLIPSNVVSEAAIFSIVCLRTSRGYGRQTKGRAGLDKKDDVLRQTRTALQDFRAQLERLGVERQKDFVVWSARINSGGFHVPWERTEELIEEVFEGWEGTWVIYDSEDEDAGLSPYNSPSKADVASPDVALGGGNDTRGSPQRGLRASGARSTDPEFFRKIYDEHQNVETDLIQDSARDSNGNMGSSDRQKGLARSAKGNSSSLTDPTLRSARKKGENVDRLEFDDSTQVTTPRNDAPAGLRRDIYDFPSSEEEENTAETTNASRKKGTTTIYGKRKREQTVTTAKTAVSSSPAESPSQADGLVLTHINDDDETPRLRRKKRKSGATPLSQIPEDVDLLVIPRTADMNESPTNRGVSNQDSGSIIPDTFREEQRTIEHPPASFFIAPLSRLTASQKQEFVPISGSSENEREETHGMLLLDPQAETQEQKFRSSEATIAYPTPSRYRSSVHDLPDPQETGEGDLRSARNKRARTKQHVDVGQEDSWDSDNIGAHKEHYKPRPSRRRSRAAVHEDAEDAPQQSMPDMCPPRQASSWEVEGAEPILISSGRQAPEEEAETIEGIDPAYLAALPKDLRQEVISNHLAQTARTRGRGRLSQPLSALQTSPEEVPQPKKRGRKKKSSPNEQAVTAAQEAETPAAPAQVAPAKRRRGRPRKSEAMQLAPAPAADEDISLAYEAEDIAQAADDCTTEDAAVEPLQEAPMPAKAPSRRGRKRKAVAEPPMTAEEEPTEYVEGAVESVDSVQALPDTVRAPSKRGRKKKVVEEPPTAPADEPQDGDNAQDQRVEEDRSAGFLNESIETSEEAVPLQDISNTTSFGGPSTSTKRKGEDTAERGTDWQKEMTPEMKAKEIPGPKSTSSTASQGQGKVPLRVGLSKRLRIAPLLKVIRK</sequence>
<dbReference type="PANTHER" id="PTHR12521:SF0">
    <property type="entry name" value="ADP-RIBOSE GLYCOHYDROLASE OARD1"/>
    <property type="match status" value="1"/>
</dbReference>
<dbReference type="Pfam" id="PF14377">
    <property type="entry name" value="UBM"/>
    <property type="match status" value="1"/>
</dbReference>
<dbReference type="Proteomes" id="UP000285146">
    <property type="component" value="Unassembled WGS sequence"/>
</dbReference>
<evidence type="ECO:0000256" key="2">
    <source>
        <dbReference type="SAM" id="MobiDB-lite"/>
    </source>
</evidence>
<feature type="compositionally biased region" description="Basic and acidic residues" evidence="2">
    <location>
        <begin position="301"/>
        <end position="311"/>
    </location>
</feature>
<feature type="region of interest" description="Disordered" evidence="2">
    <location>
        <begin position="260"/>
        <end position="420"/>
    </location>
</feature>
<feature type="compositionally biased region" description="Acidic residues" evidence="2">
    <location>
        <begin position="753"/>
        <end position="765"/>
    </location>
</feature>
<keyword evidence="1" id="KW-0808">Transferase</keyword>
<keyword evidence="4" id="KW-1185">Reference proteome</keyword>
<feature type="compositionally biased region" description="Polar residues" evidence="2">
    <location>
        <begin position="285"/>
        <end position="295"/>
    </location>
</feature>
<dbReference type="InterPro" id="IPR025527">
    <property type="entry name" value="HUWE1/Rev1_UBM"/>
</dbReference>
<dbReference type="OrthoDB" id="5404794at2759"/>
<feature type="compositionally biased region" description="Basic residues" evidence="2">
    <location>
        <begin position="351"/>
        <end position="365"/>
    </location>
</feature>
<feature type="compositionally biased region" description="Polar residues" evidence="2">
    <location>
        <begin position="939"/>
        <end position="949"/>
    </location>
</feature>
<dbReference type="GO" id="GO:0140291">
    <property type="term" value="P:peptidyl-glutamate ADP-deribosylation"/>
    <property type="evidence" value="ECO:0007669"/>
    <property type="project" value="TreeGrafter"/>
</dbReference>
<feature type="region of interest" description="Disordered" evidence="2">
    <location>
        <begin position="510"/>
        <end position="622"/>
    </location>
</feature>
<feature type="compositionally biased region" description="Basic residues" evidence="2">
    <location>
        <begin position="582"/>
        <end position="595"/>
    </location>
</feature>
<organism evidence="3 4">
    <name type="scientific">Cytospora leucostoma</name>
    <dbReference type="NCBI Taxonomy" id="1230097"/>
    <lineage>
        <taxon>Eukaryota</taxon>
        <taxon>Fungi</taxon>
        <taxon>Dikarya</taxon>
        <taxon>Ascomycota</taxon>
        <taxon>Pezizomycotina</taxon>
        <taxon>Sordariomycetes</taxon>
        <taxon>Sordariomycetidae</taxon>
        <taxon>Diaporthales</taxon>
        <taxon>Cytosporaceae</taxon>
        <taxon>Cytospora</taxon>
    </lineage>
</organism>
<dbReference type="GO" id="GO:0016740">
    <property type="term" value="F:transferase activity"/>
    <property type="evidence" value="ECO:0007669"/>
    <property type="project" value="UniProtKB-KW"/>
</dbReference>
<name>A0A423X4R7_9PEZI</name>
<dbReference type="PANTHER" id="PTHR12521">
    <property type="entry name" value="PROTEIN C6ORF130"/>
    <property type="match status" value="1"/>
</dbReference>
<feature type="region of interest" description="Disordered" evidence="2">
    <location>
        <begin position="667"/>
        <end position="955"/>
    </location>
</feature>
<dbReference type="STRING" id="1230097.A0A423X4R7"/>
<feature type="compositionally biased region" description="Polar residues" evidence="2">
    <location>
        <begin position="683"/>
        <end position="692"/>
    </location>
</feature>
<feature type="compositionally biased region" description="Basic and acidic residues" evidence="2">
    <location>
        <begin position="910"/>
        <end position="936"/>
    </location>
</feature>
<dbReference type="InterPro" id="IPR050892">
    <property type="entry name" value="ADP-ribose_metab_enzymes"/>
</dbReference>
<accession>A0A423X4R7</accession>
<feature type="compositionally biased region" description="Basic and acidic residues" evidence="2">
    <location>
        <begin position="866"/>
        <end position="875"/>
    </location>
</feature>
<feature type="compositionally biased region" description="Polar residues" evidence="2">
    <location>
        <begin position="894"/>
        <end position="907"/>
    </location>
</feature>
<dbReference type="InParanoid" id="A0A423X4R7"/>
<feature type="region of interest" description="Disordered" evidence="2">
    <location>
        <begin position="199"/>
        <end position="239"/>
    </location>
</feature>
<feature type="compositionally biased region" description="Low complexity" evidence="2">
    <location>
        <begin position="368"/>
        <end position="379"/>
    </location>
</feature>
<evidence type="ECO:0000313" key="3">
    <source>
        <dbReference type="EMBL" id="ROW10720.1"/>
    </source>
</evidence>
<evidence type="ECO:0000256" key="1">
    <source>
        <dbReference type="ARBA" id="ARBA00022679"/>
    </source>
</evidence>
<proteinExistence type="predicted"/>